<dbReference type="InterPro" id="IPR036390">
    <property type="entry name" value="WH_DNA-bd_sf"/>
</dbReference>
<dbReference type="InterPro" id="IPR036388">
    <property type="entry name" value="WH-like_DNA-bd_sf"/>
</dbReference>
<keyword evidence="9" id="KW-1185">Reference proteome</keyword>
<evidence type="ECO:0000256" key="2">
    <source>
        <dbReference type="ARBA" id="ARBA00022491"/>
    </source>
</evidence>
<keyword evidence="5" id="KW-0238">DNA-binding</keyword>
<keyword evidence="3 7" id="KW-0862">Zinc</keyword>
<evidence type="ECO:0000256" key="5">
    <source>
        <dbReference type="ARBA" id="ARBA00023125"/>
    </source>
</evidence>
<dbReference type="GO" id="GO:1900376">
    <property type="term" value="P:regulation of secondary metabolite biosynthetic process"/>
    <property type="evidence" value="ECO:0007669"/>
    <property type="project" value="TreeGrafter"/>
</dbReference>
<dbReference type="EMBL" id="CP039393">
    <property type="protein sequence ID" value="QCD34426.1"/>
    <property type="molecule type" value="Genomic_DNA"/>
</dbReference>
<dbReference type="GO" id="GO:0008270">
    <property type="term" value="F:zinc ion binding"/>
    <property type="evidence" value="ECO:0007669"/>
    <property type="project" value="TreeGrafter"/>
</dbReference>
<dbReference type="GO" id="GO:0045892">
    <property type="term" value="P:negative regulation of DNA-templated transcription"/>
    <property type="evidence" value="ECO:0007669"/>
    <property type="project" value="TreeGrafter"/>
</dbReference>
<reference evidence="8 9" key="1">
    <citation type="submission" date="2019-02" db="EMBL/GenBank/DDBJ databases">
        <title>Isolation and identification of novel species under the genus Muribaculum.</title>
        <authorList>
            <person name="Miyake S."/>
            <person name="Ding Y."/>
            <person name="Low A."/>
            <person name="Soh M."/>
            <person name="Seedorf H."/>
        </authorList>
    </citation>
    <scope>NUCLEOTIDE SEQUENCE [LARGE SCALE GENOMIC DNA]</scope>
    <source>
        <strain evidence="8 9">TLL-A4</strain>
    </source>
</reference>
<evidence type="ECO:0000256" key="4">
    <source>
        <dbReference type="ARBA" id="ARBA00023015"/>
    </source>
</evidence>
<keyword evidence="6" id="KW-0804">Transcription</keyword>
<evidence type="ECO:0000313" key="9">
    <source>
        <dbReference type="Proteomes" id="UP000297031"/>
    </source>
</evidence>
<evidence type="ECO:0000256" key="6">
    <source>
        <dbReference type="ARBA" id="ARBA00023163"/>
    </source>
</evidence>
<comment type="similarity">
    <text evidence="1">Belongs to the Fur family.</text>
</comment>
<dbReference type="Gene3D" id="1.10.10.10">
    <property type="entry name" value="Winged helix-like DNA-binding domain superfamily/Winged helix DNA-binding domain"/>
    <property type="match status" value="1"/>
</dbReference>
<evidence type="ECO:0000256" key="1">
    <source>
        <dbReference type="ARBA" id="ARBA00007957"/>
    </source>
</evidence>
<gene>
    <name evidence="8" type="ORF">E7746_00270</name>
</gene>
<dbReference type="Gene3D" id="3.30.1490.190">
    <property type="match status" value="1"/>
</dbReference>
<comment type="cofactor">
    <cofactor evidence="7">
        <name>Zn(2+)</name>
        <dbReference type="ChEBI" id="CHEBI:29105"/>
    </cofactor>
    <text evidence="7">Binds 1 zinc ion per subunit.</text>
</comment>
<dbReference type="PANTHER" id="PTHR33202:SF8">
    <property type="entry name" value="PEROXIDE-RESPONSIVE REPRESSOR PERR"/>
    <property type="match status" value="1"/>
</dbReference>
<dbReference type="GO" id="GO:0003700">
    <property type="term" value="F:DNA-binding transcription factor activity"/>
    <property type="evidence" value="ECO:0007669"/>
    <property type="project" value="InterPro"/>
</dbReference>
<dbReference type="SUPFAM" id="SSF46785">
    <property type="entry name" value="Winged helix' DNA-binding domain"/>
    <property type="match status" value="1"/>
</dbReference>
<accession>A0A4P7VD91</accession>
<proteinExistence type="inferred from homology"/>
<sequence>MKMMTTAQLSDYLKAKGVRPSAQRIAILRYLMENPVHPTVEKIHEALVHDMPSLSLTTVYNTLNCLVAADCGVTMLTPDSRNAHFDFIEHPHAHTYCRSCGAIMDMELGGALSGDDCRGGFHVERVDVCYRGLCSDCYAKLN</sequence>
<feature type="binding site" evidence="7">
    <location>
        <position position="97"/>
    </location>
    <ligand>
        <name>Zn(2+)</name>
        <dbReference type="ChEBI" id="CHEBI:29105"/>
    </ligand>
</feature>
<name>A0A4P7VD91_9BACT</name>
<dbReference type="RefSeq" id="WP_136409444.1">
    <property type="nucleotide sequence ID" value="NZ_CP039393.1"/>
</dbReference>
<keyword evidence="2" id="KW-0678">Repressor</keyword>
<evidence type="ECO:0000313" key="8">
    <source>
        <dbReference type="EMBL" id="QCD34426.1"/>
    </source>
</evidence>
<dbReference type="Proteomes" id="UP000297031">
    <property type="component" value="Chromosome"/>
</dbReference>
<dbReference type="PANTHER" id="PTHR33202">
    <property type="entry name" value="ZINC UPTAKE REGULATION PROTEIN"/>
    <property type="match status" value="1"/>
</dbReference>
<dbReference type="CDD" id="cd07153">
    <property type="entry name" value="Fur_like"/>
    <property type="match status" value="1"/>
</dbReference>
<evidence type="ECO:0000256" key="7">
    <source>
        <dbReference type="PIRSR" id="PIRSR602481-1"/>
    </source>
</evidence>
<dbReference type="KEGG" id="mgod:E7746_00270"/>
<feature type="binding site" evidence="7">
    <location>
        <position position="134"/>
    </location>
    <ligand>
        <name>Zn(2+)</name>
        <dbReference type="ChEBI" id="CHEBI:29105"/>
    </ligand>
</feature>
<protein>
    <submittedName>
        <fullName evidence="8">Transcriptional repressor</fullName>
    </submittedName>
</protein>
<dbReference type="InterPro" id="IPR043135">
    <property type="entry name" value="Fur_C"/>
</dbReference>
<keyword evidence="7" id="KW-0479">Metal-binding</keyword>
<feature type="binding site" evidence="7">
    <location>
        <position position="137"/>
    </location>
    <ligand>
        <name>Zn(2+)</name>
        <dbReference type="ChEBI" id="CHEBI:29105"/>
    </ligand>
</feature>
<dbReference type="GO" id="GO:0000976">
    <property type="term" value="F:transcription cis-regulatory region binding"/>
    <property type="evidence" value="ECO:0007669"/>
    <property type="project" value="TreeGrafter"/>
</dbReference>
<evidence type="ECO:0000256" key="3">
    <source>
        <dbReference type="ARBA" id="ARBA00022833"/>
    </source>
</evidence>
<dbReference type="AlphaFoldDB" id="A0A4P7VD91"/>
<keyword evidence="4" id="KW-0805">Transcription regulation</keyword>
<dbReference type="OrthoDB" id="594893at2"/>
<feature type="binding site" evidence="7">
    <location>
        <position position="100"/>
    </location>
    <ligand>
        <name>Zn(2+)</name>
        <dbReference type="ChEBI" id="CHEBI:29105"/>
    </ligand>
</feature>
<dbReference type="Pfam" id="PF01475">
    <property type="entry name" value="FUR"/>
    <property type="match status" value="1"/>
</dbReference>
<dbReference type="InterPro" id="IPR002481">
    <property type="entry name" value="FUR"/>
</dbReference>
<organism evidence="8 9">
    <name type="scientific">Muribaculum gordoncarteri</name>
    <dbReference type="NCBI Taxonomy" id="2530390"/>
    <lineage>
        <taxon>Bacteria</taxon>
        <taxon>Pseudomonadati</taxon>
        <taxon>Bacteroidota</taxon>
        <taxon>Bacteroidia</taxon>
        <taxon>Bacteroidales</taxon>
        <taxon>Muribaculaceae</taxon>
        <taxon>Muribaculum</taxon>
    </lineage>
</organism>